<evidence type="ECO:0000313" key="3">
    <source>
        <dbReference type="Proteomes" id="UP000006253"/>
    </source>
</evidence>
<feature type="transmembrane region" description="Helical" evidence="1">
    <location>
        <begin position="6"/>
        <end position="39"/>
    </location>
</feature>
<protein>
    <submittedName>
        <fullName evidence="2">Uncharacterized protein</fullName>
    </submittedName>
</protein>
<keyword evidence="1" id="KW-1133">Transmembrane helix</keyword>
<accession>A0A0E2B8B9</accession>
<sequence>MKTFDIVVLVLGYTLFWTLLIWTLMGIVAILFWYSLFFPKKKKSSLKKKETNKK</sequence>
<dbReference type="AlphaFoldDB" id="A0A0E2B8B9"/>
<evidence type="ECO:0000313" key="2">
    <source>
        <dbReference type="EMBL" id="EKO17442.1"/>
    </source>
</evidence>
<keyword evidence="1" id="KW-0812">Transmembrane</keyword>
<gene>
    <name evidence="2" type="ORF">LEP1GSC081_0538</name>
</gene>
<reference evidence="2 3" key="1">
    <citation type="submission" date="2012-10" db="EMBL/GenBank/DDBJ databases">
        <authorList>
            <person name="Harkins D.M."/>
            <person name="Durkin A.S."/>
            <person name="Brinkac L.M."/>
            <person name="Selengut J.D."/>
            <person name="Sanka R."/>
            <person name="DePew J."/>
            <person name="Purushe J."/>
            <person name="Peacock S.J."/>
            <person name="Thaipadungpanit J."/>
            <person name="Wuthiekanun V.W."/>
            <person name="Day N.P."/>
            <person name="Vinetz J.M."/>
            <person name="Sutton G.G."/>
            <person name="Nelson W.C."/>
            <person name="Fouts D.E."/>
        </authorList>
    </citation>
    <scope>NUCLEOTIDE SEQUENCE [LARGE SCALE GENOMIC DNA]</scope>
    <source>
        <strain evidence="2 3">H1</strain>
    </source>
</reference>
<organism evidence="2 3">
    <name type="scientific">Leptospira kirschneri str. H1</name>
    <dbReference type="NCBI Taxonomy" id="1049966"/>
    <lineage>
        <taxon>Bacteria</taxon>
        <taxon>Pseudomonadati</taxon>
        <taxon>Spirochaetota</taxon>
        <taxon>Spirochaetia</taxon>
        <taxon>Leptospirales</taxon>
        <taxon>Leptospiraceae</taxon>
        <taxon>Leptospira</taxon>
    </lineage>
</organism>
<keyword evidence="1" id="KW-0472">Membrane</keyword>
<dbReference type="EMBL" id="AHMY02000010">
    <property type="protein sequence ID" value="EKO17442.1"/>
    <property type="molecule type" value="Genomic_DNA"/>
</dbReference>
<dbReference type="Proteomes" id="UP000006253">
    <property type="component" value="Unassembled WGS sequence"/>
</dbReference>
<proteinExistence type="predicted"/>
<evidence type="ECO:0000256" key="1">
    <source>
        <dbReference type="SAM" id="Phobius"/>
    </source>
</evidence>
<comment type="caution">
    <text evidence="2">The sequence shown here is derived from an EMBL/GenBank/DDBJ whole genome shotgun (WGS) entry which is preliminary data.</text>
</comment>
<dbReference type="RefSeq" id="WP_004764108.1">
    <property type="nucleotide sequence ID" value="NZ_AHMY02000010.1"/>
</dbReference>
<name>A0A0E2B8B9_9LEPT</name>